<dbReference type="RefSeq" id="XP_002544813.1">
    <property type="nucleotide sequence ID" value="XM_002544767.1"/>
</dbReference>
<keyword evidence="2" id="KW-1185">Reference proteome</keyword>
<dbReference type="Proteomes" id="UP000002058">
    <property type="component" value="Unassembled WGS sequence"/>
</dbReference>
<dbReference type="VEuPathDB" id="FungiDB:UREG_04330"/>
<dbReference type="GeneID" id="8438315"/>
<dbReference type="EMBL" id="CH476616">
    <property type="protein sequence ID" value="EEP79484.1"/>
    <property type="molecule type" value="Genomic_DNA"/>
</dbReference>
<protein>
    <submittedName>
        <fullName evidence="1">Uncharacterized protein</fullName>
    </submittedName>
</protein>
<dbReference type="InParanoid" id="C4JNC4"/>
<gene>
    <name evidence="1" type="ORF">UREG_04330</name>
</gene>
<dbReference type="KEGG" id="ure:UREG_04330"/>
<sequence length="205" mass="23388">MQREISKRGENIMRLTTSKSLSPLPCERMKGFQTQEFRREPNAPLTVLKREETIIKFRIKFDAVCLEAAEYRESLERVCPWLEYHLPEIQPQEYIRAVKIDPATAAPSFGSSFEPRNEWWFFCRRGGIGIPGGSEIGRLEAYFVKGTDDGKDDDGEDGDDEAISKGEEVRVSVIWTRNDGGARSYQLHAFSAETTGFIVAEVDEW</sequence>
<proteinExistence type="predicted"/>
<dbReference type="HOGENOM" id="CLU_1338412_0_0_1"/>
<organism evidence="1 2">
    <name type="scientific">Uncinocarpus reesii (strain UAMH 1704)</name>
    <dbReference type="NCBI Taxonomy" id="336963"/>
    <lineage>
        <taxon>Eukaryota</taxon>
        <taxon>Fungi</taxon>
        <taxon>Dikarya</taxon>
        <taxon>Ascomycota</taxon>
        <taxon>Pezizomycotina</taxon>
        <taxon>Eurotiomycetes</taxon>
        <taxon>Eurotiomycetidae</taxon>
        <taxon>Onygenales</taxon>
        <taxon>Onygenaceae</taxon>
        <taxon>Uncinocarpus</taxon>
    </lineage>
</organism>
<dbReference type="AlphaFoldDB" id="C4JNC4"/>
<evidence type="ECO:0000313" key="1">
    <source>
        <dbReference type="EMBL" id="EEP79484.1"/>
    </source>
</evidence>
<reference evidence="2" key="1">
    <citation type="journal article" date="2009" name="Genome Res.">
        <title>Comparative genomic analyses of the human fungal pathogens Coccidioides and their relatives.</title>
        <authorList>
            <person name="Sharpton T.J."/>
            <person name="Stajich J.E."/>
            <person name="Rounsley S.D."/>
            <person name="Gardner M.J."/>
            <person name="Wortman J.R."/>
            <person name="Jordar V.S."/>
            <person name="Maiti R."/>
            <person name="Kodira C.D."/>
            <person name="Neafsey D.E."/>
            <person name="Zeng Q."/>
            <person name="Hung C.-Y."/>
            <person name="McMahan C."/>
            <person name="Muszewska A."/>
            <person name="Grynberg M."/>
            <person name="Mandel M.A."/>
            <person name="Kellner E.M."/>
            <person name="Barker B.M."/>
            <person name="Galgiani J.N."/>
            <person name="Orbach M.J."/>
            <person name="Kirkland T.N."/>
            <person name="Cole G.T."/>
            <person name="Henn M.R."/>
            <person name="Birren B.W."/>
            <person name="Taylor J.W."/>
        </authorList>
    </citation>
    <scope>NUCLEOTIDE SEQUENCE [LARGE SCALE GENOMIC DNA]</scope>
    <source>
        <strain evidence="2">UAMH 1704</strain>
    </source>
</reference>
<evidence type="ECO:0000313" key="2">
    <source>
        <dbReference type="Proteomes" id="UP000002058"/>
    </source>
</evidence>
<name>C4JNC4_UNCRE</name>
<accession>C4JNC4</accession>